<gene>
    <name evidence="3" type="ORF">H1R20_g5180</name>
</gene>
<dbReference type="InterPro" id="IPR027417">
    <property type="entry name" value="P-loop_NTPase"/>
</dbReference>
<dbReference type="Gene3D" id="3.40.50.300">
    <property type="entry name" value="P-loop containing nucleotide triphosphate hydrolases"/>
    <property type="match status" value="1"/>
</dbReference>
<sequence>MSKSNSADKALADARETDIVIPIMGATGAGKSSFVNNLLRHLGISKRFKVGEDLVSCTSQLESIVIEGRTNDRKRIRGHRIVIVDTPGFDDTYAGDFEILQRIARWLEESYRKKTVLGGVIYLHDISQDRFSGTARRNLDMFNHLCGDPALDKVFLVTSKWGRAFERDFDKREGELQAKHWKTMTDGGARVARLVAGQEQASAWGIVRSILDRVETQAIEHTKSEGLQIQTELVTRQKYLPQTHAARELRAQLEQMIEAQTQMLALEADAVAGNAEAKAQLQEQEAKVRQIAQQIENLKVSLPKRLARWIKLVLG</sequence>
<dbReference type="GO" id="GO:0005525">
    <property type="term" value="F:GTP binding"/>
    <property type="evidence" value="ECO:0007669"/>
    <property type="project" value="InterPro"/>
</dbReference>
<organism evidence="3 4">
    <name type="scientific">Candolleomyces eurysporus</name>
    <dbReference type="NCBI Taxonomy" id="2828524"/>
    <lineage>
        <taxon>Eukaryota</taxon>
        <taxon>Fungi</taxon>
        <taxon>Dikarya</taxon>
        <taxon>Basidiomycota</taxon>
        <taxon>Agaricomycotina</taxon>
        <taxon>Agaricomycetes</taxon>
        <taxon>Agaricomycetidae</taxon>
        <taxon>Agaricales</taxon>
        <taxon>Agaricineae</taxon>
        <taxon>Psathyrellaceae</taxon>
        <taxon>Candolleomyces</taxon>
    </lineage>
</organism>
<name>A0A9W8JC47_9AGAR</name>
<proteinExistence type="predicted"/>
<dbReference type="CDD" id="cd00882">
    <property type="entry name" value="Ras_like_GTPase"/>
    <property type="match status" value="1"/>
</dbReference>
<keyword evidence="4" id="KW-1185">Reference proteome</keyword>
<dbReference type="Pfam" id="PF01926">
    <property type="entry name" value="MMR_HSR1"/>
    <property type="match status" value="1"/>
</dbReference>
<dbReference type="OrthoDB" id="8954335at2759"/>
<evidence type="ECO:0000259" key="2">
    <source>
        <dbReference type="Pfam" id="PF01926"/>
    </source>
</evidence>
<accession>A0A9W8JC47</accession>
<evidence type="ECO:0000313" key="3">
    <source>
        <dbReference type="EMBL" id="KAJ2931922.1"/>
    </source>
</evidence>
<reference evidence="3" key="1">
    <citation type="submission" date="2022-06" db="EMBL/GenBank/DDBJ databases">
        <title>Genome Sequence of Candolleomyces eurysporus.</title>
        <authorList>
            <person name="Buettner E."/>
        </authorList>
    </citation>
    <scope>NUCLEOTIDE SEQUENCE</scope>
    <source>
        <strain evidence="3">VTCC 930004</strain>
    </source>
</reference>
<evidence type="ECO:0000256" key="1">
    <source>
        <dbReference type="SAM" id="Coils"/>
    </source>
</evidence>
<dbReference type="SUPFAM" id="SSF52540">
    <property type="entry name" value="P-loop containing nucleoside triphosphate hydrolases"/>
    <property type="match status" value="1"/>
</dbReference>
<keyword evidence="1" id="KW-0175">Coiled coil</keyword>
<feature type="domain" description="G" evidence="2">
    <location>
        <begin position="22"/>
        <end position="125"/>
    </location>
</feature>
<dbReference type="InterPro" id="IPR006073">
    <property type="entry name" value="GTP-bd"/>
</dbReference>
<dbReference type="Proteomes" id="UP001140091">
    <property type="component" value="Unassembled WGS sequence"/>
</dbReference>
<dbReference type="EMBL" id="JANBPK010000791">
    <property type="protein sequence ID" value="KAJ2931922.1"/>
    <property type="molecule type" value="Genomic_DNA"/>
</dbReference>
<feature type="non-terminal residue" evidence="3">
    <location>
        <position position="1"/>
    </location>
</feature>
<comment type="caution">
    <text evidence="3">The sequence shown here is derived from an EMBL/GenBank/DDBJ whole genome shotgun (WGS) entry which is preliminary data.</text>
</comment>
<dbReference type="AlphaFoldDB" id="A0A9W8JC47"/>
<feature type="coiled-coil region" evidence="1">
    <location>
        <begin position="249"/>
        <end position="301"/>
    </location>
</feature>
<evidence type="ECO:0000313" key="4">
    <source>
        <dbReference type="Proteomes" id="UP001140091"/>
    </source>
</evidence>
<protein>
    <recommendedName>
        <fullName evidence="2">G domain-containing protein</fullName>
    </recommendedName>
</protein>